<keyword evidence="2" id="KW-1185">Reference proteome</keyword>
<sequence length="343" mass="38174">MKRIKILTATVAACFILFSGCEKEMDSPVNPILDKVKPTPCDGATSPSTGWLLKQLTGWSKESANIITNEEAGKMAIFAAVFTENSSENQKFGVNGEYTAPLTKTFNDLKRFWDTKSDNISMVAAHGSMLQDRNKILTLYKAEYGYSDEKATYYADSLATLFKTYPEYLNGNHPFFTLNAYAHQEKNYPAVGQIQDKIVFGDGLLQAFDAIGYGDIAPQAILAHEFAHHIQYNLGIKDYAIPLTPEGSRRTELMADAYAAYFLTHARGAALPLRSVQRAGEVFSSLGDCVFDLKEHHGTPTQRKAATEWGYKLANDAQQQNHILPSREFARLFDAELTNIVKK</sequence>
<dbReference type="EMBL" id="OCNH01000009">
    <property type="protein sequence ID" value="SOD99223.1"/>
    <property type="molecule type" value="Genomic_DNA"/>
</dbReference>
<dbReference type="AlphaFoldDB" id="A0A286GUH7"/>
<evidence type="ECO:0000313" key="1">
    <source>
        <dbReference type="EMBL" id="SOD99223.1"/>
    </source>
</evidence>
<evidence type="ECO:0000313" key="2">
    <source>
        <dbReference type="Proteomes" id="UP000219452"/>
    </source>
</evidence>
<dbReference type="OrthoDB" id="9152336at2"/>
<dbReference type="PROSITE" id="PS51257">
    <property type="entry name" value="PROKAR_LIPOPROTEIN"/>
    <property type="match status" value="1"/>
</dbReference>
<dbReference type="Proteomes" id="UP000219452">
    <property type="component" value="Unassembled WGS sequence"/>
</dbReference>
<protein>
    <submittedName>
        <fullName evidence="1">Uncharacterized protein</fullName>
    </submittedName>
</protein>
<gene>
    <name evidence="1" type="ORF">SAMN06269250_6322</name>
</gene>
<accession>A0A286GUH7</accession>
<name>A0A286GUH7_9BACT</name>
<reference evidence="2" key="1">
    <citation type="submission" date="2017-09" db="EMBL/GenBank/DDBJ databases">
        <authorList>
            <person name="Varghese N."/>
            <person name="Submissions S."/>
        </authorList>
    </citation>
    <scope>NUCLEOTIDE SEQUENCE [LARGE SCALE GENOMIC DNA]</scope>
    <source>
        <strain evidence="2">DSM 29961</strain>
    </source>
</reference>
<proteinExistence type="predicted"/>
<organism evidence="1 2">
    <name type="scientific">Spirosoma fluviale</name>
    <dbReference type="NCBI Taxonomy" id="1597977"/>
    <lineage>
        <taxon>Bacteria</taxon>
        <taxon>Pseudomonadati</taxon>
        <taxon>Bacteroidota</taxon>
        <taxon>Cytophagia</taxon>
        <taxon>Cytophagales</taxon>
        <taxon>Cytophagaceae</taxon>
        <taxon>Spirosoma</taxon>
    </lineage>
</organism>
<dbReference type="RefSeq" id="WP_097131698.1">
    <property type="nucleotide sequence ID" value="NZ_OCNH01000009.1"/>
</dbReference>